<sequence length="50" mass="5645">MCRSASTTPPHVRHRCWNPRTAVVAIAAKNARLCWASLHYGDDFRLYSAS</sequence>
<name>A0A749ZBS9_SALER</name>
<dbReference type="AlphaFoldDB" id="A0A749ZBS9"/>
<evidence type="ECO:0000313" key="1">
    <source>
        <dbReference type="EMBL" id="HAF6043918.1"/>
    </source>
</evidence>
<reference evidence="1" key="2">
    <citation type="submission" date="2020-02" db="EMBL/GenBank/DDBJ databases">
        <authorList>
            <consortium name="NCBI Pathogen Detection Project"/>
        </authorList>
    </citation>
    <scope>NUCLEOTIDE SEQUENCE</scope>
    <source>
        <strain evidence="1">MA.GW_S01608-07</strain>
    </source>
</reference>
<organism evidence="1">
    <name type="scientific">Salmonella enterica</name>
    <name type="common">Salmonella choleraesuis</name>
    <dbReference type="NCBI Taxonomy" id="28901"/>
    <lineage>
        <taxon>Bacteria</taxon>
        <taxon>Pseudomonadati</taxon>
        <taxon>Pseudomonadota</taxon>
        <taxon>Gammaproteobacteria</taxon>
        <taxon>Enterobacterales</taxon>
        <taxon>Enterobacteriaceae</taxon>
        <taxon>Salmonella</taxon>
    </lineage>
</organism>
<comment type="caution">
    <text evidence="1">The sequence shown here is derived from an EMBL/GenBank/DDBJ whole genome shotgun (WGS) entry which is preliminary data.</text>
</comment>
<dbReference type="EMBL" id="DAAVRS010000024">
    <property type="protein sequence ID" value="HAF6043918.1"/>
    <property type="molecule type" value="Genomic_DNA"/>
</dbReference>
<proteinExistence type="predicted"/>
<protein>
    <submittedName>
        <fullName evidence="1">Uncharacterized protein</fullName>
    </submittedName>
</protein>
<gene>
    <name evidence="1" type="ORF">G8N95_004686</name>
</gene>
<reference evidence="1" key="1">
    <citation type="journal article" date="2018" name="Genome Biol.">
        <title>SKESA: strategic k-mer extension for scrupulous assemblies.</title>
        <authorList>
            <person name="Souvorov A."/>
            <person name="Agarwala R."/>
            <person name="Lipman D.J."/>
        </authorList>
    </citation>
    <scope>NUCLEOTIDE SEQUENCE</scope>
    <source>
        <strain evidence="1">MA.GW_S01608-07</strain>
    </source>
</reference>
<accession>A0A749ZBS9</accession>